<proteinExistence type="predicted"/>
<dbReference type="InterPro" id="IPR036291">
    <property type="entry name" value="NAD(P)-bd_dom_sf"/>
</dbReference>
<feature type="domain" description="3-hydroxyacyl-CoA dehydrogenase NAD binding" evidence="3">
    <location>
        <begin position="27"/>
        <end position="205"/>
    </location>
</feature>
<evidence type="ECO:0000256" key="1">
    <source>
        <dbReference type="ARBA" id="ARBA00023002"/>
    </source>
</evidence>
<evidence type="ECO:0000313" key="4">
    <source>
        <dbReference type="EMBL" id="KKL18822.1"/>
    </source>
</evidence>
<dbReference type="Gene3D" id="1.10.1040.50">
    <property type="match status" value="1"/>
</dbReference>
<keyword evidence="1" id="KW-0560">Oxidoreductase</keyword>
<dbReference type="GO" id="GO:0070403">
    <property type="term" value="F:NAD+ binding"/>
    <property type="evidence" value="ECO:0007669"/>
    <property type="project" value="InterPro"/>
</dbReference>
<evidence type="ECO:0000259" key="2">
    <source>
        <dbReference type="Pfam" id="PF00725"/>
    </source>
</evidence>
<dbReference type="SUPFAM" id="SSF48179">
    <property type="entry name" value="6-phosphogluconate dehydrogenase C-terminal domain-like"/>
    <property type="match status" value="2"/>
</dbReference>
<evidence type="ECO:0008006" key="5">
    <source>
        <dbReference type="Google" id="ProtNLM"/>
    </source>
</evidence>
<dbReference type="FunFam" id="3.40.50.720:FF:000009">
    <property type="entry name" value="Fatty oxidation complex, alpha subunit"/>
    <property type="match status" value="1"/>
</dbReference>
<dbReference type="InterPro" id="IPR006176">
    <property type="entry name" value="3-OHacyl-CoA_DH_NAD-bd"/>
</dbReference>
<comment type="caution">
    <text evidence="4">The sequence shown here is derived from an EMBL/GenBank/DDBJ whole genome shotgun (WGS) entry which is preliminary data.</text>
</comment>
<dbReference type="GO" id="GO:0006635">
    <property type="term" value="P:fatty acid beta-oxidation"/>
    <property type="evidence" value="ECO:0007669"/>
    <property type="project" value="TreeGrafter"/>
</dbReference>
<gene>
    <name evidence="4" type="ORF">LCGC14_2471680</name>
</gene>
<dbReference type="Gene3D" id="3.40.50.720">
    <property type="entry name" value="NAD(P)-binding Rossmann-like Domain"/>
    <property type="match status" value="1"/>
</dbReference>
<reference evidence="4" key="1">
    <citation type="journal article" date="2015" name="Nature">
        <title>Complex archaea that bridge the gap between prokaryotes and eukaryotes.</title>
        <authorList>
            <person name="Spang A."/>
            <person name="Saw J.H."/>
            <person name="Jorgensen S.L."/>
            <person name="Zaremba-Niedzwiedzka K."/>
            <person name="Martijn J."/>
            <person name="Lind A.E."/>
            <person name="van Eijk R."/>
            <person name="Schleper C."/>
            <person name="Guy L."/>
            <person name="Ettema T.J."/>
        </authorList>
    </citation>
    <scope>NUCLEOTIDE SEQUENCE</scope>
</reference>
<dbReference type="InterPro" id="IPR050136">
    <property type="entry name" value="FA_oxidation_alpha_subunit"/>
</dbReference>
<protein>
    <recommendedName>
        <fullName evidence="5">Enoyl-CoA hydratase</fullName>
    </recommendedName>
</protein>
<accession>A0A0F9BY12</accession>
<dbReference type="PANTHER" id="PTHR43612:SF3">
    <property type="entry name" value="TRIFUNCTIONAL ENZYME SUBUNIT ALPHA, MITOCHONDRIAL"/>
    <property type="match status" value="1"/>
</dbReference>
<dbReference type="GO" id="GO:0016509">
    <property type="term" value="F:long-chain (3S)-3-hydroxyacyl-CoA dehydrogenase (NAD+) activity"/>
    <property type="evidence" value="ECO:0007669"/>
    <property type="project" value="TreeGrafter"/>
</dbReference>
<feature type="domain" description="3-hydroxyacyl-CoA dehydrogenase C-terminal" evidence="2">
    <location>
        <begin position="208"/>
        <end position="302"/>
    </location>
</feature>
<dbReference type="Pfam" id="PF00725">
    <property type="entry name" value="3HCDH"/>
    <property type="match status" value="1"/>
</dbReference>
<evidence type="ECO:0000259" key="3">
    <source>
        <dbReference type="Pfam" id="PF02737"/>
    </source>
</evidence>
<dbReference type="EMBL" id="LAZR01038721">
    <property type="protein sequence ID" value="KKL18822.1"/>
    <property type="molecule type" value="Genomic_DNA"/>
</dbReference>
<dbReference type="InterPro" id="IPR006108">
    <property type="entry name" value="3HC_DH_C"/>
</dbReference>
<dbReference type="SUPFAM" id="SSF51735">
    <property type="entry name" value="NAD(P)-binding Rossmann-fold domains"/>
    <property type="match status" value="1"/>
</dbReference>
<feature type="non-terminal residue" evidence="4">
    <location>
        <position position="495"/>
    </location>
</feature>
<organism evidence="4">
    <name type="scientific">marine sediment metagenome</name>
    <dbReference type="NCBI Taxonomy" id="412755"/>
    <lineage>
        <taxon>unclassified sequences</taxon>
        <taxon>metagenomes</taxon>
        <taxon>ecological metagenomes</taxon>
    </lineage>
</organism>
<dbReference type="Pfam" id="PF02737">
    <property type="entry name" value="3HCDH_N"/>
    <property type="match status" value="1"/>
</dbReference>
<name>A0A0F9BY12_9ZZZZ</name>
<sequence length="495" mass="54671">MHVFFMDTAAKADRGVDKAVKPCPVKKIGVLGAGIMGAGIAAIKADKGYVVRLKDVSMEAVGRGLKAASEVLTGIWMKRPRGEYEYRRRYDLISVTDTYSGFKNIDMVIEAVFEDLELKHRIIKEVESVTPEHAIFVSNTSAIPITRLAKASKNPTQFIGMHYFSPVHRMPLIEIIATKDTSPETIATAWALCKKCGKTSIIVNDGVGFYTSRVISRYMQESMLMLDEGARVEDIDQAAMSTGFPVGPVTVSDEVGLDTAHKVGKILSEVFEGRVAPTDIVRKMVEDGGRFGRKNESGFYAYRGGKKLGSDESVYDFTIPGRERIDMPAQDIVERLILAFCNEAALCLEENILRNPRDGDVGGVFGIGFPSNLGGPFFYMDGRGIEDVVSALKRLEDQFDPLLLSHDLLILFHDPCIKLGGPRLHQFALLCEIGVELFLDLISQASLLFGVANGVEIFLPGKLHELRPNFRDFDPFRQVFGSLFLMDGEMILGLL</sequence>
<dbReference type="InterPro" id="IPR008927">
    <property type="entry name" value="6-PGluconate_DH-like_C_sf"/>
</dbReference>
<dbReference type="PANTHER" id="PTHR43612">
    <property type="entry name" value="TRIFUNCTIONAL ENZYME SUBUNIT ALPHA"/>
    <property type="match status" value="1"/>
</dbReference>
<dbReference type="GO" id="GO:0004300">
    <property type="term" value="F:enoyl-CoA hydratase activity"/>
    <property type="evidence" value="ECO:0007669"/>
    <property type="project" value="TreeGrafter"/>
</dbReference>
<dbReference type="AlphaFoldDB" id="A0A0F9BY12"/>